<dbReference type="AlphaFoldDB" id="A0A9N8WBF3"/>
<dbReference type="Pfam" id="PF00071">
    <property type="entry name" value="Ras"/>
    <property type="match status" value="2"/>
</dbReference>
<dbReference type="OrthoDB" id="9989112at2759"/>
<reference evidence="2" key="1">
    <citation type="submission" date="2021-06" db="EMBL/GenBank/DDBJ databases">
        <authorList>
            <person name="Kallberg Y."/>
            <person name="Tangrot J."/>
            <person name="Rosling A."/>
        </authorList>
    </citation>
    <scope>NUCLEOTIDE SEQUENCE</scope>
    <source>
        <strain evidence="2">IN212</strain>
    </source>
</reference>
<keyword evidence="3" id="KW-1185">Reference proteome</keyword>
<sequence length="143" mass="16169">MNNVSSNDKMSKVSSNGNVKTGNSNNNECDYLFKVGKSNLLSRLTCNEFDLESKPTIGVEFKTKNIQIDNKTIKAKIWDTGIVGALLVYDITKYETYENVNRWLEELRDHVDSDVAIMLIGNKTDLRNLRVVSTEEAKKFAVT</sequence>
<evidence type="ECO:0000313" key="3">
    <source>
        <dbReference type="Proteomes" id="UP000789396"/>
    </source>
</evidence>
<dbReference type="PANTHER" id="PTHR47979">
    <property type="entry name" value="DRAB11-RELATED"/>
    <property type="match status" value="1"/>
</dbReference>
<dbReference type="FunFam" id="3.40.50.300:FF:001447">
    <property type="entry name" value="Ras-related protein Rab-1B"/>
    <property type="match status" value="1"/>
</dbReference>
<comment type="caution">
    <text evidence="2">The sequence shown here is derived from an EMBL/GenBank/DDBJ whole genome shotgun (WGS) entry which is preliminary data.</text>
</comment>
<dbReference type="PROSITE" id="PS51419">
    <property type="entry name" value="RAB"/>
    <property type="match status" value="1"/>
</dbReference>
<dbReference type="SMART" id="SM00174">
    <property type="entry name" value="RHO"/>
    <property type="match status" value="1"/>
</dbReference>
<dbReference type="Gene3D" id="3.40.50.300">
    <property type="entry name" value="P-loop containing nucleotide triphosphate hydrolases"/>
    <property type="match status" value="1"/>
</dbReference>
<dbReference type="EMBL" id="CAJVPZ010000833">
    <property type="protein sequence ID" value="CAG8477204.1"/>
    <property type="molecule type" value="Genomic_DNA"/>
</dbReference>
<accession>A0A9N8WBF3</accession>
<dbReference type="GO" id="GO:0005525">
    <property type="term" value="F:GTP binding"/>
    <property type="evidence" value="ECO:0007669"/>
    <property type="project" value="InterPro"/>
</dbReference>
<protein>
    <submittedName>
        <fullName evidence="2">18936_t:CDS:1</fullName>
    </submittedName>
</protein>
<dbReference type="GO" id="GO:0003924">
    <property type="term" value="F:GTPase activity"/>
    <property type="evidence" value="ECO:0007669"/>
    <property type="project" value="InterPro"/>
</dbReference>
<name>A0A9N8WBF3_9GLOM</name>
<evidence type="ECO:0000256" key="1">
    <source>
        <dbReference type="SAM" id="MobiDB-lite"/>
    </source>
</evidence>
<dbReference type="SUPFAM" id="SSF52540">
    <property type="entry name" value="P-loop containing nucleoside triphosphate hydrolases"/>
    <property type="match status" value="1"/>
</dbReference>
<dbReference type="SMART" id="SM00175">
    <property type="entry name" value="RAB"/>
    <property type="match status" value="1"/>
</dbReference>
<dbReference type="InterPro" id="IPR001806">
    <property type="entry name" value="Small_GTPase"/>
</dbReference>
<dbReference type="SMART" id="SM00173">
    <property type="entry name" value="RAS"/>
    <property type="match status" value="1"/>
</dbReference>
<dbReference type="Proteomes" id="UP000789396">
    <property type="component" value="Unassembled WGS sequence"/>
</dbReference>
<feature type="region of interest" description="Disordered" evidence="1">
    <location>
        <begin position="1"/>
        <end position="21"/>
    </location>
</feature>
<organism evidence="2 3">
    <name type="scientific">Racocetra fulgida</name>
    <dbReference type="NCBI Taxonomy" id="60492"/>
    <lineage>
        <taxon>Eukaryota</taxon>
        <taxon>Fungi</taxon>
        <taxon>Fungi incertae sedis</taxon>
        <taxon>Mucoromycota</taxon>
        <taxon>Glomeromycotina</taxon>
        <taxon>Glomeromycetes</taxon>
        <taxon>Diversisporales</taxon>
        <taxon>Gigasporaceae</taxon>
        <taxon>Racocetra</taxon>
    </lineage>
</organism>
<dbReference type="InterPro" id="IPR027417">
    <property type="entry name" value="P-loop_NTPase"/>
</dbReference>
<gene>
    <name evidence="2" type="ORF">RFULGI_LOCUS1376</name>
</gene>
<evidence type="ECO:0000313" key="2">
    <source>
        <dbReference type="EMBL" id="CAG8477204.1"/>
    </source>
</evidence>
<proteinExistence type="predicted"/>
<dbReference type="InterPro" id="IPR050209">
    <property type="entry name" value="Rab_GTPases_membrane_traffic"/>
</dbReference>